<proteinExistence type="inferred from homology"/>
<dbReference type="Pfam" id="PF10604">
    <property type="entry name" value="Polyketide_cyc2"/>
    <property type="match status" value="1"/>
</dbReference>
<evidence type="ECO:0000256" key="5">
    <source>
        <dbReference type="ARBA" id="ARBA00022682"/>
    </source>
</evidence>
<dbReference type="CDD" id="cd07821">
    <property type="entry name" value="PYR_PYL_RCAR_like"/>
    <property type="match status" value="1"/>
</dbReference>
<keyword evidence="10" id="KW-1185">Reference proteome</keyword>
<evidence type="ECO:0000256" key="4">
    <source>
        <dbReference type="ARBA" id="ARBA00022490"/>
    </source>
</evidence>
<keyword evidence="7" id="KW-0539">Nucleus</keyword>
<keyword evidence="8" id="KW-0650">Protein phosphatase inhibitor</keyword>
<dbReference type="AlphaFoldDB" id="A0A835IU37"/>
<keyword evidence="4" id="KW-0963">Cytoplasm</keyword>
<comment type="subcellular location">
    <subcellularLocation>
        <location evidence="2">Cytoplasm</location>
    </subcellularLocation>
    <subcellularLocation>
        <location evidence="1">Nucleus</location>
    </subcellularLocation>
</comment>
<dbReference type="GO" id="GO:0009738">
    <property type="term" value="P:abscisic acid-activated signaling pathway"/>
    <property type="evidence" value="ECO:0007669"/>
    <property type="project" value="UniProtKB-KW"/>
</dbReference>
<evidence type="ECO:0000256" key="3">
    <source>
        <dbReference type="ARBA" id="ARBA00008594"/>
    </source>
</evidence>
<protein>
    <submittedName>
        <fullName evidence="9">Uncharacterized protein</fullName>
    </submittedName>
</protein>
<dbReference type="GO" id="GO:0005737">
    <property type="term" value="C:cytoplasm"/>
    <property type="evidence" value="ECO:0007669"/>
    <property type="project" value="UniProtKB-SubCell"/>
</dbReference>
<dbReference type="PANTHER" id="PTHR31213">
    <property type="entry name" value="OS08G0374000 PROTEIN-RELATED"/>
    <property type="match status" value="1"/>
</dbReference>
<dbReference type="OrthoDB" id="4436220at2759"/>
<dbReference type="GO" id="GO:0038023">
    <property type="term" value="F:signaling receptor activity"/>
    <property type="evidence" value="ECO:0007669"/>
    <property type="project" value="TreeGrafter"/>
</dbReference>
<dbReference type="SUPFAM" id="SSF55961">
    <property type="entry name" value="Bet v1-like"/>
    <property type="match status" value="1"/>
</dbReference>
<organism evidence="9 10">
    <name type="scientific">Coptis chinensis</name>
    <dbReference type="NCBI Taxonomy" id="261450"/>
    <lineage>
        <taxon>Eukaryota</taxon>
        <taxon>Viridiplantae</taxon>
        <taxon>Streptophyta</taxon>
        <taxon>Embryophyta</taxon>
        <taxon>Tracheophyta</taxon>
        <taxon>Spermatophyta</taxon>
        <taxon>Magnoliopsida</taxon>
        <taxon>Ranunculales</taxon>
        <taxon>Ranunculaceae</taxon>
        <taxon>Coptidoideae</taxon>
        <taxon>Coptis</taxon>
    </lineage>
</organism>
<evidence type="ECO:0000313" key="10">
    <source>
        <dbReference type="Proteomes" id="UP000631114"/>
    </source>
</evidence>
<gene>
    <name evidence="9" type="ORF">IFM89_031110</name>
</gene>
<reference evidence="9 10" key="1">
    <citation type="submission" date="2020-10" db="EMBL/GenBank/DDBJ databases">
        <title>The Coptis chinensis genome and diversification of protoberbering-type alkaloids.</title>
        <authorList>
            <person name="Wang B."/>
            <person name="Shu S."/>
            <person name="Song C."/>
            <person name="Liu Y."/>
        </authorList>
    </citation>
    <scope>NUCLEOTIDE SEQUENCE [LARGE SCALE GENOMIC DNA]</scope>
    <source>
        <strain evidence="9">HL-2020</strain>
        <tissue evidence="9">Leaf</tissue>
    </source>
</reference>
<keyword evidence="5" id="KW-0938">Abscisic acid signaling pathway</keyword>
<dbReference type="InterPro" id="IPR019587">
    <property type="entry name" value="Polyketide_cyclase/dehydratase"/>
</dbReference>
<accession>A0A835IU37</accession>
<comment type="similarity">
    <text evidence="3">Belongs to the PYR/PYL/RCAR abscisic acid intracellular receptor family.</text>
</comment>
<dbReference type="InterPro" id="IPR050279">
    <property type="entry name" value="Plant_def-hormone_signal"/>
</dbReference>
<dbReference type="Proteomes" id="UP000631114">
    <property type="component" value="Unassembled WGS sequence"/>
</dbReference>
<name>A0A835IU37_9MAGN</name>
<evidence type="ECO:0000256" key="2">
    <source>
        <dbReference type="ARBA" id="ARBA00004496"/>
    </source>
</evidence>
<comment type="caution">
    <text evidence="9">The sequence shown here is derived from an EMBL/GenBank/DDBJ whole genome shotgun (WGS) entry which is preliminary data.</text>
</comment>
<dbReference type="GO" id="GO:0005634">
    <property type="term" value="C:nucleus"/>
    <property type="evidence" value="ECO:0007669"/>
    <property type="project" value="UniProtKB-SubCell"/>
</dbReference>
<evidence type="ECO:0000256" key="1">
    <source>
        <dbReference type="ARBA" id="ARBA00004123"/>
    </source>
</evidence>
<evidence type="ECO:0000256" key="6">
    <source>
        <dbReference type="ARBA" id="ARBA00023170"/>
    </source>
</evidence>
<evidence type="ECO:0000313" key="9">
    <source>
        <dbReference type="EMBL" id="KAF9622307.1"/>
    </source>
</evidence>
<sequence>MLSDYDTQEPSHTPKQCGSIVVQNIDAPLTVVWSIVRQFGKPQAYKKFVKSCCMISGNGGVGSVRELKLVSGLPAHWSIERLDKLDDKLHVIEFSIIGGDHRLTDYHSTLTLHEIEDEPRNTVVMESYIVHVPDGNTEEDTCSFVDTIIRCNLQSLARIAEKMDVTYSLDEVHWKIKSVWHEAKSKVEWFNITHSLILGRRLISQRKPVLDKDACWQQGLKLGGMANHTSWCGQKM</sequence>
<dbReference type="GO" id="GO:0004864">
    <property type="term" value="F:protein phosphatase inhibitor activity"/>
    <property type="evidence" value="ECO:0007669"/>
    <property type="project" value="UniProtKB-KW"/>
</dbReference>
<dbReference type="GO" id="GO:0010427">
    <property type="term" value="F:abscisic acid binding"/>
    <property type="evidence" value="ECO:0007669"/>
    <property type="project" value="TreeGrafter"/>
</dbReference>
<evidence type="ECO:0000256" key="8">
    <source>
        <dbReference type="ARBA" id="ARBA00023272"/>
    </source>
</evidence>
<dbReference type="EMBL" id="JADFTS010000002">
    <property type="protein sequence ID" value="KAF9622307.1"/>
    <property type="molecule type" value="Genomic_DNA"/>
</dbReference>
<evidence type="ECO:0000256" key="7">
    <source>
        <dbReference type="ARBA" id="ARBA00023242"/>
    </source>
</evidence>
<dbReference type="Gene3D" id="3.30.530.20">
    <property type="match status" value="1"/>
</dbReference>
<keyword evidence="6" id="KW-0675">Receptor</keyword>
<dbReference type="PANTHER" id="PTHR31213:SF138">
    <property type="entry name" value="ABSCISIC ACID RECEPTOR PYL6"/>
    <property type="match status" value="1"/>
</dbReference>
<dbReference type="InterPro" id="IPR023393">
    <property type="entry name" value="START-like_dom_sf"/>
</dbReference>